<sequence>MSNQKNRGGKNKRHADEVKISSSSASRPAAIENGDGSGIVDELMNFKRQLETDLVKTIMCEKTPAKGTVVIAKKDIPAGTTILAEPAIAWQPLEDRIMSVCHHCMTEVPRWAVGCGEGAGGCSGLGYCSPKCREASEALHRVEHKVFLQARDIANRTKADITLIKLATRIIALRSLSEGHRVQFERGVMAMMGHEDECPQQWVDSITETAKLVMPLLPKPARLSAREFVKVCARINTNSHRQHHMFVPQRILGVGLYPLASLINHSCQPNCGFYNRGPTLYIRTLCDVKEGEELCYSYIDLYQSRSKRKAELLETKHFDCLCNRCSPPITDSVDRYLSGFQCPNKAKTSCDGLLVLPDGEGLASEKPVSCTAGCGETKTAGDLLKAQKRAEIMLTASQSLYYDQKRTSDSKTMLDKLLTGGYSPDVQLHPYHPTVFQAHVDSINVSDALGYTHMSIDHCEAVLRCAEAVLPMNHLETSNYYYYQGMLYSEQLAKRQGAGGDAVAPAGDAADDTRRAKEAFGKCHTMRSVWFGADHQCAIKPLEKMNAL</sequence>
<proteinExistence type="predicted"/>
<keyword evidence="4" id="KW-1185">Reference proteome</keyword>
<dbReference type="SMART" id="SM00317">
    <property type="entry name" value="SET"/>
    <property type="match status" value="1"/>
</dbReference>
<evidence type="ECO:0000313" key="4">
    <source>
        <dbReference type="Proteomes" id="UP000011083"/>
    </source>
</evidence>
<dbReference type="GO" id="GO:0032259">
    <property type="term" value="P:methylation"/>
    <property type="evidence" value="ECO:0007669"/>
    <property type="project" value="UniProtKB-KW"/>
</dbReference>
<dbReference type="PROSITE" id="PS50280">
    <property type="entry name" value="SET"/>
    <property type="match status" value="1"/>
</dbReference>
<dbReference type="CDD" id="cd20071">
    <property type="entry name" value="SET_SMYD"/>
    <property type="match status" value="1"/>
</dbReference>
<evidence type="ECO:0000256" key="1">
    <source>
        <dbReference type="SAM" id="MobiDB-lite"/>
    </source>
</evidence>
<dbReference type="Pfam" id="PF00856">
    <property type="entry name" value="SET"/>
    <property type="match status" value="1"/>
</dbReference>
<feature type="region of interest" description="Disordered" evidence="1">
    <location>
        <begin position="1"/>
        <end position="34"/>
    </location>
</feature>
<dbReference type="EMBL" id="KB007909">
    <property type="protein sequence ID" value="ELR20692.1"/>
    <property type="molecule type" value="Genomic_DNA"/>
</dbReference>
<dbReference type="RefSeq" id="XP_004344095.1">
    <property type="nucleotide sequence ID" value="XM_004344045.1"/>
</dbReference>
<gene>
    <name evidence="3" type="ORF">ACA1_054380</name>
</gene>
<accession>L8H644</accession>
<organism evidence="3 4">
    <name type="scientific">Acanthamoeba castellanii (strain ATCC 30010 / Neff)</name>
    <dbReference type="NCBI Taxonomy" id="1257118"/>
    <lineage>
        <taxon>Eukaryota</taxon>
        <taxon>Amoebozoa</taxon>
        <taxon>Discosea</taxon>
        <taxon>Longamoebia</taxon>
        <taxon>Centramoebida</taxon>
        <taxon>Acanthamoebidae</taxon>
        <taxon>Acanthamoeba</taxon>
    </lineage>
</organism>
<dbReference type="PANTHER" id="PTHR12197">
    <property type="entry name" value="HISTONE-LYSINE N-METHYLTRANSFERASE SMYD"/>
    <property type="match status" value="1"/>
</dbReference>
<dbReference type="PANTHER" id="PTHR12197:SF282">
    <property type="entry name" value="SET DOMAIN-CONTAINING PROTEIN"/>
    <property type="match status" value="1"/>
</dbReference>
<dbReference type="KEGG" id="acan:ACA1_054380"/>
<dbReference type="Gene3D" id="6.10.140.2220">
    <property type="match status" value="1"/>
</dbReference>
<keyword evidence="3" id="KW-0489">Methyltransferase</keyword>
<reference evidence="3 4" key="1">
    <citation type="journal article" date="2013" name="Genome Biol.">
        <title>Genome of Acanthamoeba castellanii highlights extensive lateral gene transfer and early evolution of tyrosine kinase signaling.</title>
        <authorList>
            <person name="Clarke M."/>
            <person name="Lohan A.J."/>
            <person name="Liu B."/>
            <person name="Lagkouvardos I."/>
            <person name="Roy S."/>
            <person name="Zafar N."/>
            <person name="Bertelli C."/>
            <person name="Schilde C."/>
            <person name="Kianianmomeni A."/>
            <person name="Burglin T.R."/>
            <person name="Frech C."/>
            <person name="Turcotte B."/>
            <person name="Kopec K.O."/>
            <person name="Synnott J.M."/>
            <person name="Choo C."/>
            <person name="Paponov I."/>
            <person name="Finkler A."/>
            <person name="Soon Heng Tan C."/>
            <person name="Hutchins A.P."/>
            <person name="Weinmeier T."/>
            <person name="Rattei T."/>
            <person name="Chu J.S."/>
            <person name="Gimenez G."/>
            <person name="Irimia M."/>
            <person name="Rigden D.J."/>
            <person name="Fitzpatrick D.A."/>
            <person name="Lorenzo-Morales J."/>
            <person name="Bateman A."/>
            <person name="Chiu C.H."/>
            <person name="Tang P."/>
            <person name="Hegemann P."/>
            <person name="Fromm H."/>
            <person name="Raoult D."/>
            <person name="Greub G."/>
            <person name="Miranda-Saavedra D."/>
            <person name="Chen N."/>
            <person name="Nash P."/>
            <person name="Ginger M.L."/>
            <person name="Horn M."/>
            <person name="Schaap P."/>
            <person name="Caler L."/>
            <person name="Loftus B."/>
        </authorList>
    </citation>
    <scope>NUCLEOTIDE SEQUENCE [LARGE SCALE GENOMIC DNA]</scope>
    <source>
        <strain evidence="3 4">Neff</strain>
    </source>
</reference>
<dbReference type="InterPro" id="IPR046341">
    <property type="entry name" value="SET_dom_sf"/>
</dbReference>
<evidence type="ECO:0000313" key="3">
    <source>
        <dbReference type="EMBL" id="ELR20692.1"/>
    </source>
</evidence>
<dbReference type="InterPro" id="IPR001214">
    <property type="entry name" value="SET_dom"/>
</dbReference>
<protein>
    <submittedName>
        <fullName evidence="3">Histone-lysine N-methyltransferase</fullName>
    </submittedName>
</protein>
<dbReference type="AlphaFoldDB" id="L8H644"/>
<dbReference type="InterPro" id="IPR050869">
    <property type="entry name" value="H3K4_H4K5_MeTrfase"/>
</dbReference>
<feature type="compositionally biased region" description="Low complexity" evidence="1">
    <location>
        <begin position="21"/>
        <end position="30"/>
    </location>
</feature>
<dbReference type="SUPFAM" id="SSF82199">
    <property type="entry name" value="SET domain"/>
    <property type="match status" value="1"/>
</dbReference>
<evidence type="ECO:0000259" key="2">
    <source>
        <dbReference type="PROSITE" id="PS50280"/>
    </source>
</evidence>
<dbReference type="Proteomes" id="UP000011083">
    <property type="component" value="Unassembled WGS sequence"/>
</dbReference>
<dbReference type="STRING" id="1257118.L8H644"/>
<dbReference type="Gene3D" id="1.10.220.160">
    <property type="match status" value="1"/>
</dbReference>
<dbReference type="VEuPathDB" id="AmoebaDB:ACA1_054380"/>
<dbReference type="GO" id="GO:0008168">
    <property type="term" value="F:methyltransferase activity"/>
    <property type="evidence" value="ECO:0007669"/>
    <property type="project" value="UniProtKB-KW"/>
</dbReference>
<dbReference type="Gene3D" id="2.170.270.10">
    <property type="entry name" value="SET domain"/>
    <property type="match status" value="1"/>
</dbReference>
<feature type="domain" description="SET" evidence="2">
    <location>
        <begin position="50"/>
        <end position="299"/>
    </location>
</feature>
<dbReference type="GeneID" id="14921562"/>
<name>L8H644_ACACF</name>
<dbReference type="OrthoDB" id="20143at2759"/>
<keyword evidence="3" id="KW-0808">Transferase</keyword>